<name>A0A1T4NUF0_9BACT</name>
<protein>
    <submittedName>
        <fullName evidence="6">Two-component system, OmpR family, response regulator</fullName>
    </submittedName>
</protein>
<keyword evidence="1 3" id="KW-0238">DNA-binding</keyword>
<dbReference type="InterPro" id="IPR001867">
    <property type="entry name" value="OmpR/PhoB-type_DNA-bd"/>
</dbReference>
<dbReference type="EMBL" id="FUWR01000008">
    <property type="protein sequence ID" value="SJZ83000.1"/>
    <property type="molecule type" value="Genomic_DNA"/>
</dbReference>
<dbReference type="OrthoDB" id="9793321at2"/>
<feature type="domain" description="Response regulatory" evidence="4">
    <location>
        <begin position="4"/>
        <end position="117"/>
    </location>
</feature>
<dbReference type="InterPro" id="IPR039420">
    <property type="entry name" value="WalR-like"/>
</dbReference>
<evidence type="ECO:0000256" key="3">
    <source>
        <dbReference type="PROSITE-ProRule" id="PRU01091"/>
    </source>
</evidence>
<evidence type="ECO:0000259" key="4">
    <source>
        <dbReference type="PROSITE" id="PS50110"/>
    </source>
</evidence>
<feature type="modified residue" description="4-aspartylphosphate" evidence="2">
    <location>
        <position position="53"/>
    </location>
</feature>
<dbReference type="PROSITE" id="PS50110">
    <property type="entry name" value="RESPONSE_REGULATORY"/>
    <property type="match status" value="1"/>
</dbReference>
<dbReference type="GO" id="GO:0000156">
    <property type="term" value="F:phosphorelay response regulator activity"/>
    <property type="evidence" value="ECO:0007669"/>
    <property type="project" value="TreeGrafter"/>
</dbReference>
<evidence type="ECO:0000313" key="7">
    <source>
        <dbReference type="Proteomes" id="UP000190102"/>
    </source>
</evidence>
<dbReference type="GO" id="GO:0032993">
    <property type="term" value="C:protein-DNA complex"/>
    <property type="evidence" value="ECO:0007669"/>
    <property type="project" value="TreeGrafter"/>
</dbReference>
<dbReference type="Pfam" id="PF00486">
    <property type="entry name" value="Trans_reg_C"/>
    <property type="match status" value="1"/>
</dbReference>
<dbReference type="STRING" id="115783.SAMN02745119_01740"/>
<dbReference type="InterPro" id="IPR001789">
    <property type="entry name" value="Sig_transdc_resp-reg_receiver"/>
</dbReference>
<sequence length="233" mass="25891">MQPPILIVEDDQKIARIIKAYLEGADFRVIHADTARAALEKAEAELPLAVILDLGLPDRSGEELCQDLKELGSFPVIMLTAKSSEEERITGFALGADDYVVKPASPRELVYRVKAVLKRYDGAGSGEQALSFNNGTLILDSRRHTVTCRGEQLSITPTEFKLLQTLAAVPGRTYSRDELVSKALGYQFDGYERSIDAHIKNLRQKIELDSRKPEFIKTVYGIGYLFCGERDAV</sequence>
<dbReference type="Proteomes" id="UP000190102">
    <property type="component" value="Unassembled WGS sequence"/>
</dbReference>
<dbReference type="Gene3D" id="1.10.10.10">
    <property type="entry name" value="Winged helix-like DNA-binding domain superfamily/Winged helix DNA-binding domain"/>
    <property type="match status" value="1"/>
</dbReference>
<dbReference type="PANTHER" id="PTHR48111:SF59">
    <property type="entry name" value="TRANSCRIPTIONAL REGULATORY PROTEIN BAER"/>
    <property type="match status" value="1"/>
</dbReference>
<evidence type="ECO:0000256" key="1">
    <source>
        <dbReference type="ARBA" id="ARBA00023125"/>
    </source>
</evidence>
<dbReference type="Gene3D" id="6.10.250.690">
    <property type="match status" value="1"/>
</dbReference>
<feature type="domain" description="OmpR/PhoB-type" evidence="5">
    <location>
        <begin position="127"/>
        <end position="228"/>
    </location>
</feature>
<evidence type="ECO:0000259" key="5">
    <source>
        <dbReference type="PROSITE" id="PS51755"/>
    </source>
</evidence>
<proteinExistence type="predicted"/>
<dbReference type="Gene3D" id="3.40.50.2300">
    <property type="match status" value="1"/>
</dbReference>
<accession>A0A1T4NUF0</accession>
<dbReference type="SMART" id="SM00448">
    <property type="entry name" value="REC"/>
    <property type="match status" value="1"/>
</dbReference>
<dbReference type="SUPFAM" id="SSF52172">
    <property type="entry name" value="CheY-like"/>
    <property type="match status" value="1"/>
</dbReference>
<dbReference type="GO" id="GO:0000976">
    <property type="term" value="F:transcription cis-regulatory region binding"/>
    <property type="evidence" value="ECO:0007669"/>
    <property type="project" value="TreeGrafter"/>
</dbReference>
<dbReference type="PANTHER" id="PTHR48111">
    <property type="entry name" value="REGULATOR OF RPOS"/>
    <property type="match status" value="1"/>
</dbReference>
<dbReference type="RefSeq" id="WP_078790040.1">
    <property type="nucleotide sequence ID" value="NZ_FUWR01000008.1"/>
</dbReference>
<keyword evidence="7" id="KW-1185">Reference proteome</keyword>
<dbReference type="GO" id="GO:0006355">
    <property type="term" value="P:regulation of DNA-templated transcription"/>
    <property type="evidence" value="ECO:0007669"/>
    <property type="project" value="InterPro"/>
</dbReference>
<feature type="DNA-binding region" description="OmpR/PhoB-type" evidence="3">
    <location>
        <begin position="127"/>
        <end position="228"/>
    </location>
</feature>
<evidence type="ECO:0000256" key="2">
    <source>
        <dbReference type="PROSITE-ProRule" id="PRU00169"/>
    </source>
</evidence>
<dbReference type="CDD" id="cd17574">
    <property type="entry name" value="REC_OmpR"/>
    <property type="match status" value="1"/>
</dbReference>
<dbReference type="GO" id="GO:0005829">
    <property type="term" value="C:cytosol"/>
    <property type="evidence" value="ECO:0007669"/>
    <property type="project" value="TreeGrafter"/>
</dbReference>
<dbReference type="SMART" id="SM00862">
    <property type="entry name" value="Trans_reg_C"/>
    <property type="match status" value="1"/>
</dbReference>
<dbReference type="Pfam" id="PF00072">
    <property type="entry name" value="Response_reg"/>
    <property type="match status" value="1"/>
</dbReference>
<evidence type="ECO:0000313" key="6">
    <source>
        <dbReference type="EMBL" id="SJZ83000.1"/>
    </source>
</evidence>
<dbReference type="PROSITE" id="PS51755">
    <property type="entry name" value="OMPR_PHOB"/>
    <property type="match status" value="1"/>
</dbReference>
<dbReference type="InterPro" id="IPR036388">
    <property type="entry name" value="WH-like_DNA-bd_sf"/>
</dbReference>
<dbReference type="AlphaFoldDB" id="A0A1T4NUF0"/>
<dbReference type="CDD" id="cd00383">
    <property type="entry name" value="trans_reg_C"/>
    <property type="match status" value="1"/>
</dbReference>
<gene>
    <name evidence="6" type="ORF">SAMN02745119_01740</name>
</gene>
<reference evidence="7" key="1">
    <citation type="submission" date="2017-02" db="EMBL/GenBank/DDBJ databases">
        <authorList>
            <person name="Varghese N."/>
            <person name="Submissions S."/>
        </authorList>
    </citation>
    <scope>NUCLEOTIDE SEQUENCE [LARGE SCALE GENOMIC DNA]</scope>
    <source>
        <strain evidence="7">ATCC BAA-34</strain>
    </source>
</reference>
<dbReference type="InterPro" id="IPR011006">
    <property type="entry name" value="CheY-like_superfamily"/>
</dbReference>
<keyword evidence="2" id="KW-0597">Phosphoprotein</keyword>
<organism evidence="6 7">
    <name type="scientific">Trichlorobacter thiogenes</name>
    <dbReference type="NCBI Taxonomy" id="115783"/>
    <lineage>
        <taxon>Bacteria</taxon>
        <taxon>Pseudomonadati</taxon>
        <taxon>Thermodesulfobacteriota</taxon>
        <taxon>Desulfuromonadia</taxon>
        <taxon>Geobacterales</taxon>
        <taxon>Geobacteraceae</taxon>
        <taxon>Trichlorobacter</taxon>
    </lineage>
</organism>